<evidence type="ECO:0000259" key="15">
    <source>
        <dbReference type="Pfam" id="PF01514"/>
    </source>
</evidence>
<evidence type="ECO:0000256" key="6">
    <source>
        <dbReference type="ARBA" id="ARBA00022475"/>
    </source>
</evidence>
<reference evidence="17 18" key="1">
    <citation type="journal article" date="2014" name="Int. J. Syst. Evol. Microbiol.">
        <title>Complete genome sequence of Corynebacterium casei LMG S-19264T (=DSM 44701T), isolated from a smear-ripened cheese.</title>
        <authorList>
            <consortium name="US DOE Joint Genome Institute (JGI-PGF)"/>
            <person name="Walter F."/>
            <person name="Albersmeier A."/>
            <person name="Kalinowski J."/>
            <person name="Ruckert C."/>
        </authorList>
    </citation>
    <scope>NUCLEOTIDE SEQUENCE [LARGE SCALE GENOMIC DNA]</scope>
    <source>
        <strain evidence="17 18">CGMCC 1.7286</strain>
    </source>
</reference>
<dbReference type="Gene3D" id="3.30.300.30">
    <property type="match status" value="1"/>
</dbReference>
<keyword evidence="9 14" id="KW-0472">Membrane</keyword>
<comment type="subunit">
    <text evidence="11">The basal body constitutes a major portion of the flagellar organelle and consists of four rings (L,P,S, and M) mounted on a central rod. The M ring is integral to the inner membrane of the cell and may be connected to the flagellar rod via the S ring. The S (supramembrane ring) lies just distal to the M ring. The L and P rings lie in the outer membrane and the periplasmic space, respectively.</text>
</comment>
<dbReference type="PIRSF" id="PIRSF004862">
    <property type="entry name" value="FliF"/>
    <property type="match status" value="1"/>
</dbReference>
<keyword evidence="10 12" id="KW-0975">Bacterial flagellum</keyword>
<dbReference type="InterPro" id="IPR045851">
    <property type="entry name" value="AMP-bd_C_sf"/>
</dbReference>
<dbReference type="GO" id="GO:0003774">
    <property type="term" value="F:cytoskeletal motor activity"/>
    <property type="evidence" value="ECO:0007669"/>
    <property type="project" value="InterPro"/>
</dbReference>
<protein>
    <recommendedName>
        <fullName evidence="5 12">Flagellar M-ring protein</fullName>
    </recommendedName>
</protein>
<keyword evidence="17" id="KW-0966">Cell projection</keyword>
<comment type="function">
    <text evidence="1 12">The M ring may be actively involved in energy transduction.</text>
</comment>
<evidence type="ECO:0000313" key="17">
    <source>
        <dbReference type="EMBL" id="GGO84977.1"/>
    </source>
</evidence>
<comment type="similarity">
    <text evidence="4 12">Belongs to the FliF family.</text>
</comment>
<proteinExistence type="inferred from homology"/>
<dbReference type="PRINTS" id="PR01009">
    <property type="entry name" value="FLGMRINGFLIF"/>
</dbReference>
<evidence type="ECO:0000256" key="8">
    <source>
        <dbReference type="ARBA" id="ARBA00022989"/>
    </source>
</evidence>
<dbReference type="GO" id="GO:0009431">
    <property type="term" value="C:bacterial-type flagellum basal body, MS ring"/>
    <property type="evidence" value="ECO:0007669"/>
    <property type="project" value="InterPro"/>
</dbReference>
<evidence type="ECO:0000313" key="18">
    <source>
        <dbReference type="Proteomes" id="UP000599578"/>
    </source>
</evidence>
<evidence type="ECO:0000256" key="12">
    <source>
        <dbReference type="PIRNR" id="PIRNR004862"/>
    </source>
</evidence>
<evidence type="ECO:0000256" key="7">
    <source>
        <dbReference type="ARBA" id="ARBA00022692"/>
    </source>
</evidence>
<comment type="subcellular location">
    <subcellularLocation>
        <location evidence="2 12">Bacterial flagellum basal body</location>
    </subcellularLocation>
    <subcellularLocation>
        <location evidence="3">Cell membrane</location>
        <topology evidence="3">Multi-pass membrane protein</topology>
    </subcellularLocation>
</comment>
<dbReference type="AlphaFoldDB" id="A0A917ZK36"/>
<keyword evidence="17" id="KW-0282">Flagellum</keyword>
<name>A0A917ZK36_9GAMM</name>
<dbReference type="InterPro" id="IPR043427">
    <property type="entry name" value="YscJ/FliF"/>
</dbReference>
<dbReference type="InterPro" id="IPR013556">
    <property type="entry name" value="Flag_M-ring_C"/>
</dbReference>
<evidence type="ECO:0000256" key="9">
    <source>
        <dbReference type="ARBA" id="ARBA00023136"/>
    </source>
</evidence>
<accession>A0A917ZK36</accession>
<evidence type="ECO:0000256" key="1">
    <source>
        <dbReference type="ARBA" id="ARBA00003820"/>
    </source>
</evidence>
<keyword evidence="18" id="KW-1185">Reference proteome</keyword>
<feature type="compositionally biased region" description="Gly residues" evidence="13">
    <location>
        <begin position="317"/>
        <end position="328"/>
    </location>
</feature>
<dbReference type="Pfam" id="PF01514">
    <property type="entry name" value="YscJ_FliF"/>
    <property type="match status" value="1"/>
</dbReference>
<keyword evidence="7 14" id="KW-0812">Transmembrane</keyword>
<evidence type="ECO:0000256" key="4">
    <source>
        <dbReference type="ARBA" id="ARBA00007971"/>
    </source>
</evidence>
<gene>
    <name evidence="17" type="primary">fliF</name>
    <name evidence="17" type="ORF">GCM10011348_32460</name>
</gene>
<dbReference type="GO" id="GO:0005886">
    <property type="term" value="C:plasma membrane"/>
    <property type="evidence" value="ECO:0007669"/>
    <property type="project" value="UniProtKB-SubCell"/>
</dbReference>
<evidence type="ECO:0000256" key="5">
    <source>
        <dbReference type="ARBA" id="ARBA00017949"/>
    </source>
</evidence>
<evidence type="ECO:0000256" key="3">
    <source>
        <dbReference type="ARBA" id="ARBA00004651"/>
    </source>
</evidence>
<organism evidence="17 18">
    <name type="scientific">Marinobacterium nitratireducens</name>
    <dbReference type="NCBI Taxonomy" id="518897"/>
    <lineage>
        <taxon>Bacteria</taxon>
        <taxon>Pseudomonadati</taxon>
        <taxon>Pseudomonadota</taxon>
        <taxon>Gammaproteobacteria</taxon>
        <taxon>Oceanospirillales</taxon>
        <taxon>Oceanospirillaceae</taxon>
        <taxon>Marinobacterium</taxon>
    </lineage>
</organism>
<sequence>MAGFSGLSILRQIGLMVGLAASVAIGFAVVLWSQQPDYRVLFSNLSFADANQVIEQLRLYNTPYRFDAEGRAILVPQEHVHEARLKLAAEGFTADKNVGFELLDQEQTLGTSQFMENARYRRGLEGELARTIASLVAVRSARVHLAIPKSTVFIRDERKPSASVFIELFAGRRLAPDQVAAIASLVASSVPQMDQRDVTVVDQKGRLLNTREVDEDVVLAAKQLEYTQRIEETLLNRVNSILQPVVGLGNYRAEVSADIDFTAVEQTSEIYNPDLPSLRSEQVLDESRAGQAVPGGVPGALSNQPPGPSQVPEQAGGANGAAPGGGLSGSSRKQETRNYELDRSISYTRHQMGRIRRLTVAVVVDDLPASGQAPRQPWTQNEIDRLRILVQDAVGYSPERGDSVNVVNSPFAAQEMPAEPEDTPIWMQDWLWDLVKQVLAALFVLLLVFGVLRPILKNLASSGAGDANAGLGSAGTVTAELEGLEGSELAEDRVTFGSGGSGSGDMLPTPNESFEYQINTIRSMVAEDPARVAQAVKQWVRDNE</sequence>
<evidence type="ECO:0000256" key="13">
    <source>
        <dbReference type="SAM" id="MobiDB-lite"/>
    </source>
</evidence>
<dbReference type="EMBL" id="BMLT01000008">
    <property type="protein sequence ID" value="GGO84977.1"/>
    <property type="molecule type" value="Genomic_DNA"/>
</dbReference>
<comment type="caution">
    <text evidence="17">The sequence shown here is derived from an EMBL/GenBank/DDBJ whole genome shotgun (WGS) entry which is preliminary data.</text>
</comment>
<evidence type="ECO:0000256" key="14">
    <source>
        <dbReference type="SAM" id="Phobius"/>
    </source>
</evidence>
<evidence type="ECO:0000256" key="10">
    <source>
        <dbReference type="ARBA" id="ARBA00023143"/>
    </source>
</evidence>
<feature type="region of interest" description="Disordered" evidence="13">
    <location>
        <begin position="285"/>
        <end position="342"/>
    </location>
</feature>
<dbReference type="NCBIfam" id="TIGR00206">
    <property type="entry name" value="fliF"/>
    <property type="match status" value="1"/>
</dbReference>
<dbReference type="PANTHER" id="PTHR30046">
    <property type="entry name" value="FLAGELLAR M-RING PROTEIN"/>
    <property type="match status" value="1"/>
</dbReference>
<keyword evidence="6" id="KW-1003">Cell membrane</keyword>
<dbReference type="InterPro" id="IPR000067">
    <property type="entry name" value="FlgMring_FliF"/>
</dbReference>
<feature type="domain" description="Flagellar M-ring C-terminal" evidence="16">
    <location>
        <begin position="242"/>
        <end position="411"/>
    </location>
</feature>
<feature type="domain" description="Flagellar M-ring N-terminal" evidence="15">
    <location>
        <begin position="34"/>
        <end position="209"/>
    </location>
</feature>
<dbReference type="PANTHER" id="PTHR30046:SF0">
    <property type="entry name" value="FLAGELLAR M-RING PROTEIN"/>
    <property type="match status" value="1"/>
</dbReference>
<dbReference type="Proteomes" id="UP000599578">
    <property type="component" value="Unassembled WGS sequence"/>
</dbReference>
<feature type="compositionally biased region" description="Basic and acidic residues" evidence="13">
    <location>
        <begin position="332"/>
        <end position="342"/>
    </location>
</feature>
<feature type="transmembrane region" description="Helical" evidence="14">
    <location>
        <begin position="12"/>
        <end position="32"/>
    </location>
</feature>
<keyword evidence="8 14" id="KW-1133">Transmembrane helix</keyword>
<evidence type="ECO:0000256" key="11">
    <source>
        <dbReference type="ARBA" id="ARBA00025936"/>
    </source>
</evidence>
<dbReference type="Pfam" id="PF08345">
    <property type="entry name" value="YscJ_FliF_C"/>
    <property type="match status" value="1"/>
</dbReference>
<evidence type="ECO:0000259" key="16">
    <source>
        <dbReference type="Pfam" id="PF08345"/>
    </source>
</evidence>
<dbReference type="InterPro" id="IPR006182">
    <property type="entry name" value="FliF_N_dom"/>
</dbReference>
<keyword evidence="17" id="KW-0969">Cilium</keyword>
<dbReference type="GO" id="GO:0071973">
    <property type="term" value="P:bacterial-type flagellum-dependent cell motility"/>
    <property type="evidence" value="ECO:0007669"/>
    <property type="project" value="InterPro"/>
</dbReference>
<evidence type="ECO:0000256" key="2">
    <source>
        <dbReference type="ARBA" id="ARBA00004117"/>
    </source>
</evidence>